<dbReference type="Proteomes" id="UP000245962">
    <property type="component" value="Unassembled WGS sequence"/>
</dbReference>
<keyword evidence="1" id="KW-0472">Membrane</keyword>
<evidence type="ECO:0000313" key="3">
    <source>
        <dbReference type="Proteomes" id="UP000245962"/>
    </source>
</evidence>
<keyword evidence="1" id="KW-1133">Transmembrane helix</keyword>
<feature type="transmembrane region" description="Helical" evidence="1">
    <location>
        <begin position="30"/>
        <end position="52"/>
    </location>
</feature>
<keyword evidence="1" id="KW-0812">Transmembrane</keyword>
<feature type="transmembrane region" description="Helical" evidence="1">
    <location>
        <begin position="163"/>
        <end position="182"/>
    </location>
</feature>
<feature type="transmembrane region" description="Helical" evidence="1">
    <location>
        <begin position="202"/>
        <end position="222"/>
    </location>
</feature>
<protein>
    <recommendedName>
        <fullName evidence="4">Histidine kinase N-terminal 7TM region domain-containing protein</fullName>
    </recommendedName>
</protein>
<comment type="caution">
    <text evidence="2">The sequence shown here is derived from an EMBL/GenBank/DDBJ whole genome shotgun (WGS) entry which is preliminary data.</text>
</comment>
<gene>
    <name evidence="2" type="ORF">DDV96_09610</name>
</gene>
<evidence type="ECO:0000313" key="2">
    <source>
        <dbReference type="EMBL" id="PVW14761.1"/>
    </source>
</evidence>
<feature type="transmembrane region" description="Helical" evidence="1">
    <location>
        <begin position="72"/>
        <end position="89"/>
    </location>
</feature>
<reference evidence="2 3" key="1">
    <citation type="submission" date="2018-04" db="EMBL/GenBank/DDBJ databases">
        <title>Marixanthomonas spongiae HN-E44 sp. nov., isolated from a marine sponge.</title>
        <authorList>
            <person name="Luo L."/>
            <person name="Zhuang L."/>
        </authorList>
    </citation>
    <scope>NUCLEOTIDE SEQUENCE [LARGE SCALE GENOMIC DNA]</scope>
    <source>
        <strain evidence="2 3">HN-E44</strain>
    </source>
</reference>
<feature type="transmembrane region" description="Helical" evidence="1">
    <location>
        <begin position="101"/>
        <end position="119"/>
    </location>
</feature>
<keyword evidence="3" id="KW-1185">Reference proteome</keyword>
<name>A0A2U0I0Y1_9FLAO</name>
<organism evidence="2 3">
    <name type="scientific">Marixanthomonas spongiae</name>
    <dbReference type="NCBI Taxonomy" id="2174845"/>
    <lineage>
        <taxon>Bacteria</taxon>
        <taxon>Pseudomonadati</taxon>
        <taxon>Bacteroidota</taxon>
        <taxon>Flavobacteriia</taxon>
        <taxon>Flavobacteriales</taxon>
        <taxon>Flavobacteriaceae</taxon>
        <taxon>Marixanthomonas</taxon>
    </lineage>
</organism>
<sequence length="228" mass="26262">MLPMILVEVLAAIAGLVLISNTKTVKATKYFVYFLCFTVLVEITGNYAPVAYYSGYTLFSFVENTVYENNYWLFNGYLIISYALYISYFKWHLDSVPLRRFLNVILISFTGAAILNLIFSDVYFVAFSAFTNVVGTVLVLLSISLYYYELLNSDSILKFDRSLPFYISLGAILMHLVLTPIFLYSRYFDSESPEFVELYKTILLFTILLVYLLYTIGFVICLRKKDSS</sequence>
<dbReference type="EMBL" id="QEHR01000005">
    <property type="protein sequence ID" value="PVW14761.1"/>
    <property type="molecule type" value="Genomic_DNA"/>
</dbReference>
<dbReference type="AlphaFoldDB" id="A0A2U0I0Y1"/>
<feature type="transmembrane region" description="Helical" evidence="1">
    <location>
        <begin position="125"/>
        <end position="151"/>
    </location>
</feature>
<proteinExistence type="predicted"/>
<accession>A0A2U0I0Y1</accession>
<feature type="transmembrane region" description="Helical" evidence="1">
    <location>
        <begin position="6"/>
        <end position="23"/>
    </location>
</feature>
<evidence type="ECO:0008006" key="4">
    <source>
        <dbReference type="Google" id="ProtNLM"/>
    </source>
</evidence>
<evidence type="ECO:0000256" key="1">
    <source>
        <dbReference type="SAM" id="Phobius"/>
    </source>
</evidence>